<keyword evidence="1" id="KW-0496">Mitochondrion</keyword>
<evidence type="ECO:0000313" key="1">
    <source>
        <dbReference type="EMBL" id="KUM49887.1"/>
    </source>
</evidence>
<sequence length="93" mass="10324">MNPSIWNESCVLIRAVVRGAYCDCDEMTRPNPLYILCPAPRTLYVYGASAGEQDSFIRPPIQEGVDRIVIYIGRSSFHAMVPSLHPLSPSSLL</sequence>
<proteinExistence type="predicted"/>
<name>A0A101M2V8_PICGL</name>
<organism evidence="1">
    <name type="scientific">Picea glauca</name>
    <name type="common">White spruce</name>
    <name type="synonym">Pinus glauca</name>
    <dbReference type="NCBI Taxonomy" id="3330"/>
    <lineage>
        <taxon>Eukaryota</taxon>
        <taxon>Viridiplantae</taxon>
        <taxon>Streptophyta</taxon>
        <taxon>Embryophyta</taxon>
        <taxon>Tracheophyta</taxon>
        <taxon>Spermatophyta</taxon>
        <taxon>Pinopsida</taxon>
        <taxon>Pinidae</taxon>
        <taxon>Conifers I</taxon>
        <taxon>Pinales</taxon>
        <taxon>Pinaceae</taxon>
        <taxon>Picea</taxon>
    </lineage>
</organism>
<dbReference type="AlphaFoldDB" id="A0A101M2V8"/>
<accession>A0A101M2V8</accession>
<dbReference type="EMBL" id="LKAM01000002">
    <property type="protein sequence ID" value="KUM49887.1"/>
    <property type="molecule type" value="Genomic_DNA"/>
</dbReference>
<gene>
    <name evidence="1" type="ORF">ABT39_MTgene3114</name>
</gene>
<reference evidence="1" key="1">
    <citation type="journal article" date="2015" name="Genome Biol. Evol.">
        <title>Organellar Genomes of White Spruce (Picea glauca): Assembly and Annotation.</title>
        <authorList>
            <person name="Jackman S.D."/>
            <person name="Warren R.L."/>
            <person name="Gibb E.A."/>
            <person name="Vandervalk B.P."/>
            <person name="Mohamadi H."/>
            <person name="Chu J."/>
            <person name="Raymond A."/>
            <person name="Pleasance S."/>
            <person name="Coope R."/>
            <person name="Wildung M.R."/>
            <person name="Ritland C.E."/>
            <person name="Bousquet J."/>
            <person name="Jones S.J."/>
            <person name="Bohlmann J."/>
            <person name="Birol I."/>
        </authorList>
    </citation>
    <scope>NUCLEOTIDE SEQUENCE [LARGE SCALE GENOMIC DNA]</scope>
    <source>
        <tissue evidence="1">Flushing bud</tissue>
    </source>
</reference>
<geneLocation type="mitochondrion" evidence="1"/>
<comment type="caution">
    <text evidence="1">The sequence shown here is derived from an EMBL/GenBank/DDBJ whole genome shotgun (WGS) entry which is preliminary data.</text>
</comment>
<protein>
    <submittedName>
        <fullName evidence="1">Uncharacterized protein</fullName>
    </submittedName>
</protein>